<dbReference type="EMBL" id="CM007895">
    <property type="protein sequence ID" value="OTG23625.1"/>
    <property type="molecule type" value="Genomic_DNA"/>
</dbReference>
<dbReference type="InParanoid" id="A0A251UJX1"/>
<accession>A0A251UJX1</accession>
<gene>
    <name evidence="1" type="ORF">HannXRQ_Chr06g0184561</name>
</gene>
<dbReference type="Proteomes" id="UP000215914">
    <property type="component" value="Chromosome 6"/>
</dbReference>
<organism evidence="1 2">
    <name type="scientific">Helianthus annuus</name>
    <name type="common">Common sunflower</name>
    <dbReference type="NCBI Taxonomy" id="4232"/>
    <lineage>
        <taxon>Eukaryota</taxon>
        <taxon>Viridiplantae</taxon>
        <taxon>Streptophyta</taxon>
        <taxon>Embryophyta</taxon>
        <taxon>Tracheophyta</taxon>
        <taxon>Spermatophyta</taxon>
        <taxon>Magnoliopsida</taxon>
        <taxon>eudicotyledons</taxon>
        <taxon>Gunneridae</taxon>
        <taxon>Pentapetalae</taxon>
        <taxon>asterids</taxon>
        <taxon>campanulids</taxon>
        <taxon>Asterales</taxon>
        <taxon>Asteraceae</taxon>
        <taxon>Asteroideae</taxon>
        <taxon>Heliantheae alliance</taxon>
        <taxon>Heliantheae</taxon>
        <taxon>Helianthus</taxon>
    </lineage>
</organism>
<reference evidence="2" key="1">
    <citation type="journal article" date="2017" name="Nature">
        <title>The sunflower genome provides insights into oil metabolism, flowering and Asterid evolution.</title>
        <authorList>
            <person name="Badouin H."/>
            <person name="Gouzy J."/>
            <person name="Grassa C.J."/>
            <person name="Murat F."/>
            <person name="Staton S.E."/>
            <person name="Cottret L."/>
            <person name="Lelandais-Briere C."/>
            <person name="Owens G.L."/>
            <person name="Carrere S."/>
            <person name="Mayjonade B."/>
            <person name="Legrand L."/>
            <person name="Gill N."/>
            <person name="Kane N.C."/>
            <person name="Bowers J.E."/>
            <person name="Hubner S."/>
            <person name="Bellec A."/>
            <person name="Berard A."/>
            <person name="Berges H."/>
            <person name="Blanchet N."/>
            <person name="Boniface M.C."/>
            <person name="Brunel D."/>
            <person name="Catrice O."/>
            <person name="Chaidir N."/>
            <person name="Claudel C."/>
            <person name="Donnadieu C."/>
            <person name="Faraut T."/>
            <person name="Fievet G."/>
            <person name="Helmstetter N."/>
            <person name="King M."/>
            <person name="Knapp S.J."/>
            <person name="Lai Z."/>
            <person name="Le Paslier M.C."/>
            <person name="Lippi Y."/>
            <person name="Lorenzon L."/>
            <person name="Mandel J.R."/>
            <person name="Marage G."/>
            <person name="Marchand G."/>
            <person name="Marquand E."/>
            <person name="Bret-Mestries E."/>
            <person name="Morien E."/>
            <person name="Nambeesan S."/>
            <person name="Nguyen T."/>
            <person name="Pegot-Espagnet P."/>
            <person name="Pouilly N."/>
            <person name="Raftis F."/>
            <person name="Sallet E."/>
            <person name="Schiex T."/>
            <person name="Thomas J."/>
            <person name="Vandecasteele C."/>
            <person name="Vares D."/>
            <person name="Vear F."/>
            <person name="Vautrin S."/>
            <person name="Crespi M."/>
            <person name="Mangin B."/>
            <person name="Burke J.M."/>
            <person name="Salse J."/>
            <person name="Munos S."/>
            <person name="Vincourt P."/>
            <person name="Rieseberg L.H."/>
            <person name="Langlade N.B."/>
        </authorList>
    </citation>
    <scope>NUCLEOTIDE SEQUENCE [LARGE SCALE GENOMIC DNA]</scope>
    <source>
        <strain evidence="2">cv. SF193</strain>
    </source>
</reference>
<sequence>MIFICGMNIIEPVKGPDLLRQLVYKKTQQSQHKLYYAQVHNCKKLCIFVHTWEWVNGRRNEMGQKMPKLLYKTFLIILFKIQNTAKYISFDYVITVDWNKSGIRHQKAYRSGLIY</sequence>
<name>A0A251UJX1_HELAN</name>
<dbReference type="AlphaFoldDB" id="A0A251UJX1"/>
<evidence type="ECO:0000313" key="1">
    <source>
        <dbReference type="EMBL" id="OTG23625.1"/>
    </source>
</evidence>
<protein>
    <submittedName>
        <fullName evidence="1">Uncharacterized protein</fullName>
    </submittedName>
</protein>
<proteinExistence type="predicted"/>
<evidence type="ECO:0000313" key="2">
    <source>
        <dbReference type="Proteomes" id="UP000215914"/>
    </source>
</evidence>
<keyword evidence="2" id="KW-1185">Reference proteome</keyword>